<feature type="region of interest" description="Disordered" evidence="10">
    <location>
        <begin position="1252"/>
        <end position="1288"/>
    </location>
</feature>
<evidence type="ECO:0000256" key="7">
    <source>
        <dbReference type="ARBA" id="ARBA00022840"/>
    </source>
</evidence>
<dbReference type="PROSITE" id="PS00674">
    <property type="entry name" value="AAA"/>
    <property type="match status" value="1"/>
</dbReference>
<evidence type="ECO:0000256" key="8">
    <source>
        <dbReference type="ARBA" id="ARBA00023117"/>
    </source>
</evidence>
<feature type="compositionally biased region" description="Basic and acidic residues" evidence="10">
    <location>
        <begin position="1270"/>
        <end position="1281"/>
    </location>
</feature>
<evidence type="ECO:0000256" key="4">
    <source>
        <dbReference type="ARBA" id="ARBA00022454"/>
    </source>
</evidence>
<dbReference type="PANTHER" id="PTHR23069">
    <property type="entry name" value="AAA DOMAIN-CONTAINING"/>
    <property type="match status" value="1"/>
</dbReference>
<feature type="region of interest" description="Disordered" evidence="10">
    <location>
        <begin position="1085"/>
        <end position="1109"/>
    </location>
</feature>
<dbReference type="GO" id="GO:0006337">
    <property type="term" value="P:nucleosome disassembly"/>
    <property type="evidence" value="ECO:0007669"/>
    <property type="project" value="TreeGrafter"/>
</dbReference>
<dbReference type="Pfam" id="PF17862">
    <property type="entry name" value="AAA_lid_3"/>
    <property type="match status" value="1"/>
</dbReference>
<feature type="compositionally biased region" description="Basic and acidic residues" evidence="10">
    <location>
        <begin position="1201"/>
        <end position="1214"/>
    </location>
</feature>
<dbReference type="FunFam" id="3.40.50.300:FF:001218">
    <property type="entry name" value="AAA family ATPase, putative"/>
    <property type="match status" value="1"/>
</dbReference>
<dbReference type="GO" id="GO:0016887">
    <property type="term" value="F:ATP hydrolysis activity"/>
    <property type="evidence" value="ECO:0007669"/>
    <property type="project" value="InterPro"/>
</dbReference>
<feature type="compositionally biased region" description="Basic and acidic residues" evidence="10">
    <location>
        <begin position="423"/>
        <end position="434"/>
    </location>
</feature>
<keyword evidence="6" id="KW-0378">Hydrolase</keyword>
<dbReference type="GO" id="GO:0140674">
    <property type="term" value="F:ATP-dependent histone chaperone activity"/>
    <property type="evidence" value="ECO:0007669"/>
    <property type="project" value="UniProtKB-ARBA"/>
</dbReference>
<keyword evidence="4" id="KW-0158">Chromosome</keyword>
<dbReference type="InterPro" id="IPR045199">
    <property type="entry name" value="ATAD2-like"/>
</dbReference>
<dbReference type="GO" id="GO:0000785">
    <property type="term" value="C:chromatin"/>
    <property type="evidence" value="ECO:0007669"/>
    <property type="project" value="UniProtKB-ARBA"/>
</dbReference>
<dbReference type="GO" id="GO:0045815">
    <property type="term" value="P:transcription initiation-coupled chromatin remodeling"/>
    <property type="evidence" value="ECO:0007669"/>
    <property type="project" value="TreeGrafter"/>
</dbReference>
<dbReference type="InterPro" id="IPR027417">
    <property type="entry name" value="P-loop_NTPase"/>
</dbReference>
<keyword evidence="8" id="KW-0103">Bromodomain</keyword>
<feature type="compositionally biased region" description="Low complexity" evidence="10">
    <location>
        <begin position="184"/>
        <end position="204"/>
    </location>
</feature>
<evidence type="ECO:0000313" key="13">
    <source>
        <dbReference type="Proteomes" id="UP001153365"/>
    </source>
</evidence>
<evidence type="ECO:0000313" key="12">
    <source>
        <dbReference type="EMBL" id="CAH7667724.1"/>
    </source>
</evidence>
<sequence>MSLGSEDGELESDPQIGLTVNSSLRLETQISEIRAQDHRTVSPLRIRISSSKSLIQPEPEPEPEPHHTRAIIPFHHYQPDKHPQSLSQSQSDHISPSLCVPGMDVSDRGRPVRNRRKPVLLAASYLQPDPNPRLRNRSELVPADIVPRDSMGRTRQAKSILGALDPNPGYQSVSDQFSRRSTARRNSTTGSRQLPLQQELPQDPSGRPSESDDKDADGEEEVDGDPDYNYGVEDDENEDFEYQYSRAAQSGSDFQVNLTAEPDLSEESLTIRRTLRKRNPTVRLAVESDDSNFEPNQAEVEAQAEDDDDDDEDHQEQQQRLQGDRIETEESETHEPQSDDGEYSRPSHSRKRNALRNLARKRAGANGTDGATRRSTRNSNRAVITNGEESDSHVIPNTQEEEEGRQLRSRKHVDYHIPPLNAFEEKGKSRADRSRPKRLPAKMSGKELDLLFGLSRPEPDSDDEPGRAFGASRSNASAGIFGPSAAGTGGFLGSGLLDPGGMAAGPSNLGKVSDSANLADTDPLGVQTSIDFSQVGGMDHHIQQLKEMVSLPLLYPEIFQKFQVTPPRGVLFHGPPGTGKTLLARALAASCSTEGQKISFFMRKGADCLSKWVGEAERQLRLLFEEAKSCQPSIIFFDEIDGLAPVRSSKQEQIHASIVSTLLSLMDGMDGRGQVVIIGATNRPDAVDPALRRPGRFDREFYFPLPNREARLSIINIHTRGWDPPLADSFKAELAELTKGYGGADLRALCTEAALNAVQRSYPQIYSSVDRLVINPSNINVVARDFAIAQKHLIPSTSRSASNTSAPLPQQLLPLLEDFFERAKKTLSRLLPDIKRPNVLEEAKYEEDQAIGFEKERILKSFETLRVFKPRMAVSGPRGCGQSHIGSAILHHLEGYHVQNLDLANLIGDSTIGADARCVQIFAEAKRHKPSVLFIPSLHRWNMPVLENTKATITSLLDEVDASDPILILGIMECQFEELPRDIKSWFGVTKSNRIVLQTPTLDQRSRYFAETIASIRRPPDAFPDGLPKKLRVLEELPKAPPRAPRQPTESELASQLTQDRKLVEYLKFRLGPVLNELKKKHKRFTKPIGNSDSEGLQPQLENGEANGENSPTFFQVDLERMHYKLYYNKYLTSHQFITDVEKIVYNAELESSLSHTSDHDLAVKAQAMLTHTRVMVEQACDPQFDVDCLRMFERMKLRNPKLGEEQKKKETNKTSEVPLRQSARTSGKEPEYLYNPQLNERGIKRLVSISSNHSDTARPSKRSKGAEAASHDSNDEEKIATETPVEAPQELEQLNPPTYIPESTTPDYDPEPIISGNLNEIKTNLNVVDNNRGFVAQESNFQEAVLKVDCTFSNINHSCEKVTTNGLTGQNGDVPTVELRNNSESSISATLPTETASTTVTVEKESNPAEEEDEVAKVFNCPEAMVERLRVDLEKSTEGISLEGLEELRAGMFDTVWRYRKSWDRVEMIEEIERWRDEFLKDFESVGKDDYEEGDETEEVEMCQ</sequence>
<dbReference type="Gene3D" id="3.40.50.300">
    <property type="entry name" value="P-loop containing nucleotide triphosphate hydrolases"/>
    <property type="match status" value="2"/>
</dbReference>
<dbReference type="GO" id="GO:0003682">
    <property type="term" value="F:chromatin binding"/>
    <property type="evidence" value="ECO:0007669"/>
    <property type="project" value="TreeGrafter"/>
</dbReference>
<organism evidence="12 13">
    <name type="scientific">Phakopsora pachyrhizi</name>
    <name type="common">Asian soybean rust disease fungus</name>
    <dbReference type="NCBI Taxonomy" id="170000"/>
    <lineage>
        <taxon>Eukaryota</taxon>
        <taxon>Fungi</taxon>
        <taxon>Dikarya</taxon>
        <taxon>Basidiomycota</taxon>
        <taxon>Pucciniomycotina</taxon>
        <taxon>Pucciniomycetes</taxon>
        <taxon>Pucciniales</taxon>
        <taxon>Phakopsoraceae</taxon>
        <taxon>Phakopsora</taxon>
    </lineage>
</organism>
<feature type="compositionally biased region" description="Polar residues" evidence="10">
    <location>
        <begin position="1089"/>
        <end position="1101"/>
    </location>
</feature>
<evidence type="ECO:0000256" key="2">
    <source>
        <dbReference type="ARBA" id="ARBA00004286"/>
    </source>
</evidence>
<dbReference type="SMART" id="SM00382">
    <property type="entry name" value="AAA"/>
    <property type="match status" value="2"/>
</dbReference>
<keyword evidence="13" id="KW-1185">Reference proteome</keyword>
<feature type="region of interest" description="Disordered" evidence="10">
    <location>
        <begin position="123"/>
        <end position="445"/>
    </location>
</feature>
<feature type="domain" description="AAA+ ATPase" evidence="11">
    <location>
        <begin position="566"/>
        <end position="707"/>
    </location>
</feature>
<feature type="compositionally biased region" description="Low complexity" evidence="10">
    <location>
        <begin position="44"/>
        <end position="57"/>
    </location>
</feature>
<protein>
    <recommendedName>
        <fullName evidence="11">AAA+ ATPase domain-containing protein</fullName>
    </recommendedName>
</protein>
<feature type="region of interest" description="Disordered" evidence="10">
    <location>
        <begin position="453"/>
        <end position="472"/>
    </location>
</feature>
<dbReference type="InterPro" id="IPR003960">
    <property type="entry name" value="ATPase_AAA_CS"/>
</dbReference>
<feature type="region of interest" description="Disordered" evidence="10">
    <location>
        <begin position="44"/>
        <end position="69"/>
    </location>
</feature>
<dbReference type="FunFam" id="1.10.8.60:FF:000016">
    <property type="entry name" value="ATPase family AAA domain-containing protein 2B"/>
    <property type="match status" value="1"/>
</dbReference>
<keyword evidence="9" id="KW-0539">Nucleus</keyword>
<dbReference type="SUPFAM" id="SSF52540">
    <property type="entry name" value="P-loop containing nucleoside triphosphate hydrolases"/>
    <property type="match status" value="2"/>
</dbReference>
<feature type="compositionally biased region" description="Acidic residues" evidence="10">
    <location>
        <begin position="302"/>
        <end position="314"/>
    </location>
</feature>
<dbReference type="GO" id="GO:0005524">
    <property type="term" value="F:ATP binding"/>
    <property type="evidence" value="ECO:0007669"/>
    <property type="project" value="UniProtKB-KW"/>
</dbReference>
<evidence type="ECO:0000256" key="3">
    <source>
        <dbReference type="ARBA" id="ARBA00006914"/>
    </source>
</evidence>
<comment type="caution">
    <text evidence="12">The sequence shown here is derived from an EMBL/GenBank/DDBJ whole genome shotgun (WGS) entry which is preliminary data.</text>
</comment>
<feature type="domain" description="AAA+ ATPase" evidence="11">
    <location>
        <begin position="868"/>
        <end position="1001"/>
    </location>
</feature>
<feature type="compositionally biased region" description="Basic and acidic residues" evidence="10">
    <location>
        <begin position="322"/>
        <end position="345"/>
    </location>
</feature>
<feature type="region of interest" description="Disordered" evidence="10">
    <location>
        <begin position="1201"/>
        <end position="1238"/>
    </location>
</feature>
<dbReference type="InterPro" id="IPR041569">
    <property type="entry name" value="AAA_lid_3"/>
</dbReference>
<dbReference type="GO" id="GO:0005634">
    <property type="term" value="C:nucleus"/>
    <property type="evidence" value="ECO:0007669"/>
    <property type="project" value="UniProtKB-SubCell"/>
</dbReference>
<reference evidence="12" key="1">
    <citation type="submission" date="2022-06" db="EMBL/GenBank/DDBJ databases">
        <authorList>
            <consortium name="SYNGENTA / RWTH Aachen University"/>
        </authorList>
    </citation>
    <scope>NUCLEOTIDE SEQUENCE</scope>
</reference>
<dbReference type="GO" id="GO:0042393">
    <property type="term" value="F:histone binding"/>
    <property type="evidence" value="ECO:0007669"/>
    <property type="project" value="UniProtKB-ARBA"/>
</dbReference>
<feature type="compositionally biased region" description="Basic residues" evidence="10">
    <location>
        <begin position="347"/>
        <end position="363"/>
    </location>
</feature>
<dbReference type="Gene3D" id="1.10.8.60">
    <property type="match status" value="1"/>
</dbReference>
<evidence type="ECO:0000256" key="6">
    <source>
        <dbReference type="ARBA" id="ARBA00022801"/>
    </source>
</evidence>
<dbReference type="Pfam" id="PF00004">
    <property type="entry name" value="AAA"/>
    <property type="match status" value="2"/>
</dbReference>
<evidence type="ECO:0000256" key="1">
    <source>
        <dbReference type="ARBA" id="ARBA00004123"/>
    </source>
</evidence>
<dbReference type="InterPro" id="IPR003593">
    <property type="entry name" value="AAA+_ATPase"/>
</dbReference>
<feature type="compositionally biased region" description="Acidic residues" evidence="10">
    <location>
        <begin position="212"/>
        <end position="241"/>
    </location>
</feature>
<comment type="subcellular location">
    <subcellularLocation>
        <location evidence="2">Chromosome</location>
    </subcellularLocation>
    <subcellularLocation>
        <location evidence="1">Nucleus</location>
    </subcellularLocation>
</comment>
<keyword evidence="7" id="KW-0067">ATP-binding</keyword>
<keyword evidence="5" id="KW-0547">Nucleotide-binding</keyword>
<evidence type="ECO:0000256" key="9">
    <source>
        <dbReference type="ARBA" id="ARBA00023242"/>
    </source>
</evidence>
<dbReference type="FunFam" id="3.40.50.300:FF:000061">
    <property type="entry name" value="ATPase family, AAA domain-containing 2"/>
    <property type="match status" value="1"/>
</dbReference>
<feature type="region of interest" description="Disordered" evidence="10">
    <location>
        <begin position="1"/>
        <end position="22"/>
    </location>
</feature>
<comment type="similarity">
    <text evidence="3">Belongs to the AAA ATPase family.</text>
</comment>
<gene>
    <name evidence="12" type="ORF">PPACK8108_LOCUS2149</name>
</gene>
<evidence type="ECO:0000259" key="11">
    <source>
        <dbReference type="SMART" id="SM00382"/>
    </source>
</evidence>
<dbReference type="GO" id="GO:0006334">
    <property type="term" value="P:nucleosome assembly"/>
    <property type="evidence" value="ECO:0007669"/>
    <property type="project" value="TreeGrafter"/>
</dbReference>
<evidence type="ECO:0000256" key="5">
    <source>
        <dbReference type="ARBA" id="ARBA00022741"/>
    </source>
</evidence>
<feature type="compositionally biased region" description="Polar residues" evidence="10">
    <location>
        <begin position="246"/>
        <end position="258"/>
    </location>
</feature>
<dbReference type="PANTHER" id="PTHR23069:SF0">
    <property type="entry name" value="TAT-BINDING HOMOLOG 7"/>
    <property type="match status" value="1"/>
</dbReference>
<dbReference type="CDD" id="cd19517">
    <property type="entry name" value="RecA-like_Yta7-like"/>
    <property type="match status" value="1"/>
</dbReference>
<evidence type="ECO:0000256" key="10">
    <source>
        <dbReference type="SAM" id="MobiDB-lite"/>
    </source>
</evidence>
<accession>A0AAV0AKA0</accession>
<dbReference type="EMBL" id="CALTRL010000367">
    <property type="protein sequence ID" value="CAH7667724.1"/>
    <property type="molecule type" value="Genomic_DNA"/>
</dbReference>
<feature type="compositionally biased region" description="Acidic residues" evidence="10">
    <location>
        <begin position="1"/>
        <end position="12"/>
    </location>
</feature>
<dbReference type="Proteomes" id="UP001153365">
    <property type="component" value="Unassembled WGS sequence"/>
</dbReference>
<name>A0AAV0AKA0_PHAPC</name>
<dbReference type="InterPro" id="IPR003959">
    <property type="entry name" value="ATPase_AAA_core"/>
</dbReference>
<proteinExistence type="inferred from homology"/>